<evidence type="ECO:0000256" key="1">
    <source>
        <dbReference type="SAM" id="Phobius"/>
    </source>
</evidence>
<dbReference type="Proteomes" id="UP000004931">
    <property type="component" value="Unassembled WGS sequence"/>
</dbReference>
<feature type="transmembrane region" description="Helical" evidence="1">
    <location>
        <begin position="221"/>
        <end position="238"/>
    </location>
</feature>
<keyword evidence="1" id="KW-1133">Transmembrane helix</keyword>
<dbReference type="STRING" id="247633.GP2143_17596"/>
<evidence type="ECO:0000313" key="3">
    <source>
        <dbReference type="Proteomes" id="UP000004931"/>
    </source>
</evidence>
<comment type="caution">
    <text evidence="2">The sequence shown here is derived from an EMBL/GenBank/DDBJ whole genome shotgun (WGS) entry which is preliminary data.</text>
</comment>
<feature type="transmembrane region" description="Helical" evidence="1">
    <location>
        <begin position="193"/>
        <end position="215"/>
    </location>
</feature>
<keyword evidence="1" id="KW-0812">Transmembrane</keyword>
<reference evidence="2 3" key="1">
    <citation type="journal article" date="2010" name="J. Bacteriol.">
        <title>Genome sequence of the oligotrophic marine Gammaproteobacterium HTCC2143, isolated from the Oregon Coast.</title>
        <authorList>
            <person name="Oh H.M."/>
            <person name="Kang I."/>
            <person name="Ferriera S."/>
            <person name="Giovannoni S.J."/>
            <person name="Cho J.C."/>
        </authorList>
    </citation>
    <scope>NUCLEOTIDE SEQUENCE [LARGE SCALE GENOMIC DNA]</scope>
    <source>
        <strain evidence="2 3">HTCC2143</strain>
    </source>
</reference>
<gene>
    <name evidence="2" type="ORF">GP2143_17596</name>
</gene>
<dbReference type="OrthoDB" id="9808870at2"/>
<dbReference type="Pfam" id="PF13795">
    <property type="entry name" value="HupE_UreJ_2"/>
    <property type="match status" value="1"/>
</dbReference>
<sequence>MIKNRTRKISDATLLCCWMLFSGILILFSTTIFADDLRPIYIEVEQIENDQYGVRIKKPPKVTEANRPSVVFPDYCQQLAKTSNVRLRAGVPVAVADIWMCRQSIDGEELVLRYPLFIVPNPAIVKVISLAGASYTIALASGDTRWEMPRAEDINGIAKQYTWLGIEHIWIGYDHLLFLLCLIWIAGTWKRILVTITGFTLAHSVTLALSALEIIKLPVPPVEAVIALSVVFLATEVAKGRSHSLTWRRPVTVSSSFGLLHGLGFAAVLNEIGLPQTEVLSGLLFFNIGVEIGQAFFAILVILLITLVQKIAGAKIDIKQWSQRGVGYSVGCIAAYWLFQRVMGFAV</sequence>
<evidence type="ECO:0008006" key="4">
    <source>
        <dbReference type="Google" id="ProtNLM"/>
    </source>
</evidence>
<dbReference type="InterPro" id="IPR032809">
    <property type="entry name" value="Put_HupE_UreJ"/>
</dbReference>
<dbReference type="EMBL" id="AAVT01000001">
    <property type="protein sequence ID" value="EAW33093.1"/>
    <property type="molecule type" value="Genomic_DNA"/>
</dbReference>
<accession>A0YAD9</accession>
<feature type="transmembrane region" description="Helical" evidence="1">
    <location>
        <begin position="326"/>
        <end position="346"/>
    </location>
</feature>
<dbReference type="AlphaFoldDB" id="A0YAD9"/>
<keyword evidence="1" id="KW-0472">Membrane</keyword>
<feature type="transmembrane region" description="Helical" evidence="1">
    <location>
        <begin position="281"/>
        <end position="305"/>
    </location>
</feature>
<evidence type="ECO:0000313" key="2">
    <source>
        <dbReference type="EMBL" id="EAW33093.1"/>
    </source>
</evidence>
<dbReference type="eggNOG" id="COG2370">
    <property type="taxonomic scope" value="Bacteria"/>
</dbReference>
<protein>
    <recommendedName>
        <fullName evidence="4">HupE/UreJ family protein</fullName>
    </recommendedName>
</protein>
<feature type="transmembrane region" description="Helical" evidence="1">
    <location>
        <begin position="169"/>
        <end position="186"/>
    </location>
</feature>
<feature type="transmembrane region" description="Helical" evidence="1">
    <location>
        <begin position="250"/>
        <end position="269"/>
    </location>
</feature>
<proteinExistence type="predicted"/>
<feature type="transmembrane region" description="Helical" evidence="1">
    <location>
        <begin position="12"/>
        <end position="34"/>
    </location>
</feature>
<keyword evidence="3" id="KW-1185">Reference proteome</keyword>
<organism evidence="2 3">
    <name type="scientific">marine gamma proteobacterium HTCC2143</name>
    <dbReference type="NCBI Taxonomy" id="247633"/>
    <lineage>
        <taxon>Bacteria</taxon>
        <taxon>Pseudomonadati</taxon>
        <taxon>Pseudomonadota</taxon>
        <taxon>Gammaproteobacteria</taxon>
        <taxon>Cellvibrionales</taxon>
        <taxon>Spongiibacteraceae</taxon>
        <taxon>BD1-7 clade</taxon>
    </lineage>
</organism>
<name>A0YAD9_9GAMM</name>